<dbReference type="EMBL" id="JBEPIJ010000004">
    <property type="protein sequence ID" value="MES0873366.1"/>
    <property type="molecule type" value="Genomic_DNA"/>
</dbReference>
<evidence type="ECO:0000313" key="7">
    <source>
        <dbReference type="EMBL" id="MES0873366.1"/>
    </source>
</evidence>
<organism evidence="7 8">
    <name type="scientific">Sinimarinibacterium thermocellulolyticum</name>
    <dbReference type="NCBI Taxonomy" id="3170016"/>
    <lineage>
        <taxon>Bacteria</taxon>
        <taxon>Pseudomonadati</taxon>
        <taxon>Pseudomonadota</taxon>
        <taxon>Gammaproteobacteria</taxon>
        <taxon>Nevskiales</taxon>
        <taxon>Nevskiaceae</taxon>
        <taxon>Sinimarinibacterium</taxon>
    </lineage>
</organism>
<dbReference type="PANTHER" id="PTHR43872:SF1">
    <property type="entry name" value="MONOOXYGENASE, PUTATIVE (AFU_ORTHOLOGUE AFUA_8G02570)-RELATED"/>
    <property type="match status" value="1"/>
</dbReference>
<dbReference type="EC" id="1.14.13.-" evidence="7"/>
<keyword evidence="8" id="KW-1185">Reference proteome</keyword>
<dbReference type="RefSeq" id="WP_352887957.1">
    <property type="nucleotide sequence ID" value="NZ_JBEPIJ010000004.1"/>
</dbReference>
<evidence type="ECO:0000256" key="4">
    <source>
        <dbReference type="ARBA" id="ARBA00022827"/>
    </source>
</evidence>
<keyword evidence="6" id="KW-0503">Monooxygenase</keyword>
<dbReference type="Pfam" id="PF00743">
    <property type="entry name" value="FMO-like"/>
    <property type="match status" value="1"/>
</dbReference>
<dbReference type="Pfam" id="PF13450">
    <property type="entry name" value="NAD_binding_8"/>
    <property type="match status" value="1"/>
</dbReference>
<dbReference type="InterPro" id="IPR020946">
    <property type="entry name" value="Flavin_mOase-like"/>
</dbReference>
<dbReference type="InterPro" id="IPR036188">
    <property type="entry name" value="FAD/NAD-bd_sf"/>
</dbReference>
<evidence type="ECO:0000256" key="5">
    <source>
        <dbReference type="ARBA" id="ARBA00023002"/>
    </source>
</evidence>
<keyword evidence="5 7" id="KW-0560">Oxidoreductase</keyword>
<evidence type="ECO:0000256" key="3">
    <source>
        <dbReference type="ARBA" id="ARBA00022630"/>
    </source>
</evidence>
<dbReference type="PRINTS" id="PR00411">
    <property type="entry name" value="PNDRDTASEI"/>
</dbReference>
<dbReference type="Proteomes" id="UP001465331">
    <property type="component" value="Unassembled WGS sequence"/>
</dbReference>
<keyword evidence="4" id="KW-0274">FAD</keyword>
<dbReference type="Gene3D" id="3.50.50.60">
    <property type="entry name" value="FAD/NAD(P)-binding domain"/>
    <property type="match status" value="2"/>
</dbReference>
<reference evidence="7 8" key="1">
    <citation type="submission" date="2024-06" db="EMBL/GenBank/DDBJ databases">
        <authorList>
            <person name="Li Z."/>
            <person name="Jiang Y."/>
        </authorList>
    </citation>
    <scope>NUCLEOTIDE SEQUENCE [LARGE SCALE GENOMIC DNA]</scope>
    <source>
        <strain evidence="7 8">HSW-8</strain>
    </source>
</reference>
<keyword evidence="3" id="KW-0285">Flavoprotein</keyword>
<gene>
    <name evidence="7" type="ORF">ABSH63_04985</name>
</gene>
<proteinExistence type="inferred from homology"/>
<evidence type="ECO:0000313" key="8">
    <source>
        <dbReference type="Proteomes" id="UP001465331"/>
    </source>
</evidence>
<name>A0ABV2A812_9GAMM</name>
<evidence type="ECO:0000256" key="2">
    <source>
        <dbReference type="ARBA" id="ARBA00010139"/>
    </source>
</evidence>
<evidence type="ECO:0000256" key="6">
    <source>
        <dbReference type="ARBA" id="ARBA00023033"/>
    </source>
</evidence>
<dbReference type="InterPro" id="IPR051820">
    <property type="entry name" value="FAD-binding_MO"/>
</dbReference>
<sequence length="496" mass="54942">MSIEHFDVIVVGAGLSGIGAGVHLKTRCPDQTYAILEAREAIGGTWDLFRYPGIRSDSDMYTLGYAFKPWTAAKSIADGASILDYVRATAREHGVDRHVRFQHKVVRASWSSEHARWTVQAECGAARELRRYSCRFLYMCSGYYRYDAGYMPEFAGIGDYRGQLIHPQHWPEGLDYAGKRVVVIGSGATAVTLVPAMADTAAKVTMLQRSPSYVLTLPAEDRIAGVLRKLLPARAAYGLARGKNILMSLAFYTLCRRYPAFAKKLLRKGVAAQLPPEYPVDEHFKPRYNPWDQRLCFVPDADLFKALRRGKAEIVTDHIECFTKAGIRLKSGRELAADIVVCATGLQLLAFGGMQIRVDGEDIELAKTMSYKGMMLSGVPNFAYCLGYTNASWTLKADLASQYVCRLIDHLDRNGLDYAVPHNDDPSVGEEPLIDFSSGYVQRAIHDFPKQGSKAPWKLHQNYLKDLLTLKYGALEGRGMKFVRATAADAAAASAG</sequence>
<comment type="cofactor">
    <cofactor evidence="1">
        <name>FAD</name>
        <dbReference type="ChEBI" id="CHEBI:57692"/>
    </cofactor>
</comment>
<evidence type="ECO:0000256" key="1">
    <source>
        <dbReference type="ARBA" id="ARBA00001974"/>
    </source>
</evidence>
<protein>
    <submittedName>
        <fullName evidence="7">NAD(P)/FAD-dependent oxidoreductase</fullName>
        <ecNumber evidence="7">1.14.13.-</ecNumber>
    </submittedName>
</protein>
<comment type="caution">
    <text evidence="7">The sequence shown here is derived from an EMBL/GenBank/DDBJ whole genome shotgun (WGS) entry which is preliminary data.</text>
</comment>
<accession>A0ABV2A812</accession>
<dbReference type="GO" id="GO:0016491">
    <property type="term" value="F:oxidoreductase activity"/>
    <property type="evidence" value="ECO:0007669"/>
    <property type="project" value="UniProtKB-KW"/>
</dbReference>
<comment type="similarity">
    <text evidence="2">Belongs to the FAD-binding monooxygenase family.</text>
</comment>
<dbReference type="PANTHER" id="PTHR43872">
    <property type="entry name" value="MONOOXYGENASE, PUTATIVE (AFU_ORTHOLOGUE AFUA_8G02570)-RELATED"/>
    <property type="match status" value="1"/>
</dbReference>
<dbReference type="SUPFAM" id="SSF51905">
    <property type="entry name" value="FAD/NAD(P)-binding domain"/>
    <property type="match status" value="1"/>
</dbReference>